<comment type="caution">
    <text evidence="1">The sequence shown here is derived from an EMBL/GenBank/DDBJ whole genome shotgun (WGS) entry which is preliminary data.</text>
</comment>
<organism evidence="1 2">
    <name type="scientific">Astathelohania contejeani</name>
    <dbReference type="NCBI Taxonomy" id="164912"/>
    <lineage>
        <taxon>Eukaryota</taxon>
        <taxon>Fungi</taxon>
        <taxon>Fungi incertae sedis</taxon>
        <taxon>Microsporidia</taxon>
        <taxon>Astathelohaniidae</taxon>
        <taxon>Astathelohania</taxon>
    </lineage>
</organism>
<evidence type="ECO:0000313" key="1">
    <source>
        <dbReference type="EMBL" id="KAF7683444.1"/>
    </source>
</evidence>
<dbReference type="EMBL" id="SBIQ01000087">
    <property type="protein sequence ID" value="KAF7683444.1"/>
    <property type="molecule type" value="Genomic_DNA"/>
</dbReference>
<sequence length="297" mass="33976">MKILHSKCIAGDIFKCVLDLHSYAINTSSLITLSLVGLVCCKKEQIKILESVPVIISSTPTIYISIPSNALPSYTGIRYSVVYYLILMYYESPLRVHKFKYEVCVESKKKKCDLLNSMLVLGEGWIYVGRELNKELKIRSNKIEETNKEKNALKDILVKSIIHYEDDSYNYEDFIEISEPQDNMESILVKSDTKKIVQIEFNKLVNGQNCHLRLNYLSNVVSTGLALLMEEKGSDGVSAERVVYEDKFDSTLCLMKRVNLKLIDLKAKSFESPWFACSFKLRVILDDFIVLIPVEVI</sequence>
<gene>
    <name evidence="1" type="ORF">TCON_1345</name>
</gene>
<name>A0ABQ7HZ26_9MICR</name>
<proteinExistence type="predicted"/>
<evidence type="ECO:0000313" key="2">
    <source>
        <dbReference type="Proteomes" id="UP001516464"/>
    </source>
</evidence>
<dbReference type="Proteomes" id="UP001516464">
    <property type="component" value="Unassembled WGS sequence"/>
</dbReference>
<keyword evidence="2" id="KW-1185">Reference proteome</keyword>
<reference evidence="1 2" key="1">
    <citation type="submission" date="2019-01" db="EMBL/GenBank/DDBJ databases">
        <title>Genomes sequencing and comparative genomics of infectious freshwater microsporidia, Cucumispora dikerogammari and Thelohania contejeani.</title>
        <authorList>
            <person name="Cormier A."/>
            <person name="Giraud I."/>
            <person name="Wattier R."/>
            <person name="Teixeira M."/>
            <person name="Grandjean F."/>
            <person name="Rigaud T."/>
            <person name="Cordaux R."/>
        </authorList>
    </citation>
    <scope>NUCLEOTIDE SEQUENCE [LARGE SCALE GENOMIC DNA]</scope>
    <source>
        <strain evidence="1">T1</strain>
        <tissue evidence="1">Spores</tissue>
    </source>
</reference>
<accession>A0ABQ7HZ26</accession>
<protein>
    <submittedName>
        <fullName evidence="1">Uncharacterized protein</fullName>
    </submittedName>
</protein>